<dbReference type="GO" id="GO:0010960">
    <property type="term" value="P:magnesium ion homeostasis"/>
    <property type="evidence" value="ECO:0007669"/>
    <property type="project" value="InterPro"/>
</dbReference>
<feature type="transmembrane region" description="Helical" evidence="2">
    <location>
        <begin position="81"/>
        <end position="99"/>
    </location>
</feature>
<dbReference type="GO" id="GO:0005886">
    <property type="term" value="C:plasma membrane"/>
    <property type="evidence" value="ECO:0007669"/>
    <property type="project" value="TreeGrafter"/>
</dbReference>
<feature type="transmembrane region" description="Helical" evidence="2">
    <location>
        <begin position="53"/>
        <end position="75"/>
    </location>
</feature>
<dbReference type="GO" id="GO:0022857">
    <property type="term" value="F:transmembrane transporter activity"/>
    <property type="evidence" value="ECO:0007669"/>
    <property type="project" value="TreeGrafter"/>
</dbReference>
<feature type="domain" description="CNNM transmembrane" evidence="3">
    <location>
        <begin position="59"/>
        <end position="245"/>
    </location>
</feature>
<dbReference type="PANTHER" id="PTHR12064:SF94">
    <property type="entry name" value="UNEXTENDED PROTEIN"/>
    <property type="match status" value="1"/>
</dbReference>
<keyword evidence="1 2" id="KW-0472">Membrane</keyword>
<name>A0A1B6CN56_9HEMI</name>
<dbReference type="InterPro" id="IPR045095">
    <property type="entry name" value="ACDP"/>
</dbReference>
<keyword evidence="1 2" id="KW-1133">Transmembrane helix</keyword>
<organism evidence="4">
    <name type="scientific">Clastoptera arizonana</name>
    <name type="common">Arizona spittle bug</name>
    <dbReference type="NCBI Taxonomy" id="38151"/>
    <lineage>
        <taxon>Eukaryota</taxon>
        <taxon>Metazoa</taxon>
        <taxon>Ecdysozoa</taxon>
        <taxon>Arthropoda</taxon>
        <taxon>Hexapoda</taxon>
        <taxon>Insecta</taxon>
        <taxon>Pterygota</taxon>
        <taxon>Neoptera</taxon>
        <taxon>Paraneoptera</taxon>
        <taxon>Hemiptera</taxon>
        <taxon>Auchenorrhyncha</taxon>
        <taxon>Cercopoidea</taxon>
        <taxon>Clastopteridae</taxon>
        <taxon>Clastoptera</taxon>
    </lineage>
</organism>
<gene>
    <name evidence="4" type="ORF">g.33402</name>
</gene>
<dbReference type="AlphaFoldDB" id="A0A1B6CN56"/>
<feature type="transmembrane region" description="Helical" evidence="2">
    <location>
        <begin position="152"/>
        <end position="171"/>
    </location>
</feature>
<feature type="non-terminal residue" evidence="4">
    <location>
        <position position="245"/>
    </location>
</feature>
<evidence type="ECO:0000256" key="2">
    <source>
        <dbReference type="SAM" id="Phobius"/>
    </source>
</evidence>
<evidence type="ECO:0000256" key="1">
    <source>
        <dbReference type="PROSITE-ProRule" id="PRU01193"/>
    </source>
</evidence>
<dbReference type="InterPro" id="IPR002550">
    <property type="entry name" value="CNNM"/>
</dbReference>
<evidence type="ECO:0000313" key="4">
    <source>
        <dbReference type="EMBL" id="JAS14890.1"/>
    </source>
</evidence>
<sequence>MNEVKIMDTNDKNSVVVTFLVLTNKRSKQPYYFCVKRNNIWIHQGTEEWKILYVYYSAFIFPLWLEIIIIIFVIFMSSLMSGLNLGLMALDMSELTVISRSGSGKEKKYATSILPVRKQGNFLLCSILFTCTLFNAVFTVMVDNRIGNTETVIIVSFIIVIFCEILPQALCSWKPLLISAKTIYVTKTFMFLTAPFSYPFGKLLDLILGKEIITYQVHKASKCLTTLTIKQFFRIWLKFSSSCTG</sequence>
<dbReference type="EMBL" id="GEDC01022408">
    <property type="protein sequence ID" value="JAS14890.1"/>
    <property type="molecule type" value="Transcribed_RNA"/>
</dbReference>
<protein>
    <recommendedName>
        <fullName evidence="3">CNNM transmembrane domain-containing protein</fullName>
    </recommendedName>
</protein>
<reference evidence="4" key="1">
    <citation type="submission" date="2015-12" db="EMBL/GenBank/DDBJ databases">
        <title>De novo transcriptome assembly of four potential Pierce s Disease insect vectors from Arizona vineyards.</title>
        <authorList>
            <person name="Tassone E.E."/>
        </authorList>
    </citation>
    <scope>NUCLEOTIDE SEQUENCE</scope>
</reference>
<keyword evidence="1 2" id="KW-0812">Transmembrane</keyword>
<proteinExistence type="predicted"/>
<dbReference type="PANTHER" id="PTHR12064">
    <property type="entry name" value="METAL TRANSPORTER CNNM"/>
    <property type="match status" value="1"/>
</dbReference>
<evidence type="ECO:0000259" key="3">
    <source>
        <dbReference type="PROSITE" id="PS51846"/>
    </source>
</evidence>
<dbReference type="PROSITE" id="PS51846">
    <property type="entry name" value="CNNM"/>
    <property type="match status" value="1"/>
</dbReference>
<dbReference type="Pfam" id="PF01595">
    <property type="entry name" value="CNNM"/>
    <property type="match status" value="1"/>
</dbReference>
<feature type="transmembrane region" description="Helical" evidence="2">
    <location>
        <begin position="120"/>
        <end position="140"/>
    </location>
</feature>
<accession>A0A1B6CN56</accession>